<proteinExistence type="predicted"/>
<evidence type="ECO:0000313" key="2">
    <source>
        <dbReference type="EMBL" id="QSS49745.1"/>
    </source>
</evidence>
<protein>
    <submittedName>
        <fullName evidence="2">Uncharacterized protein</fullName>
    </submittedName>
</protein>
<dbReference type="Proteomes" id="UP000663419">
    <property type="component" value="Chromosome 1"/>
</dbReference>
<evidence type="ECO:0000313" key="3">
    <source>
        <dbReference type="Proteomes" id="UP000663419"/>
    </source>
</evidence>
<accession>A0A8A1LAB3</accession>
<sequence length="80" mass="8625">MVDTRQPSFKQAGLDAGRQLPTGTEALDILILCHFGLNLHHSEYLLNDSNGLLVLPSTSGVTNPKKDTSGTYISELENGL</sequence>
<dbReference type="VEuPathDB" id="FungiDB:I7I53_10185"/>
<reference evidence="2" key="1">
    <citation type="submission" date="2021-01" db="EMBL/GenBank/DDBJ databases">
        <title>Chromosome-level genome assembly of a human fungal pathogen reveals clustering of transcriptionally co-regulated genes.</title>
        <authorList>
            <person name="Voorhies M."/>
            <person name="Cohen S."/>
            <person name="Shea T.P."/>
            <person name="Petrus S."/>
            <person name="Munoz J.F."/>
            <person name="Poplawski S."/>
            <person name="Goldman W.E."/>
            <person name="Michael T."/>
            <person name="Cuomo C.A."/>
            <person name="Sil A."/>
            <person name="Beyhan S."/>
        </authorList>
    </citation>
    <scope>NUCLEOTIDE SEQUENCE</scope>
    <source>
        <strain evidence="2">H88</strain>
    </source>
</reference>
<name>A0A8A1LAB3_AJEC8</name>
<organism evidence="2 3">
    <name type="scientific">Ajellomyces capsulatus (strain H88)</name>
    <name type="common">Darling's disease fungus</name>
    <name type="synonym">Histoplasma capsulatum</name>
    <dbReference type="NCBI Taxonomy" id="544711"/>
    <lineage>
        <taxon>Eukaryota</taxon>
        <taxon>Fungi</taxon>
        <taxon>Dikarya</taxon>
        <taxon>Ascomycota</taxon>
        <taxon>Pezizomycotina</taxon>
        <taxon>Eurotiomycetes</taxon>
        <taxon>Eurotiomycetidae</taxon>
        <taxon>Onygenales</taxon>
        <taxon>Ajellomycetaceae</taxon>
        <taxon>Histoplasma</taxon>
    </lineage>
</organism>
<evidence type="ECO:0000256" key="1">
    <source>
        <dbReference type="SAM" id="MobiDB-lite"/>
    </source>
</evidence>
<feature type="region of interest" description="Disordered" evidence="1">
    <location>
        <begin position="59"/>
        <end position="80"/>
    </location>
</feature>
<dbReference type="EMBL" id="CP069102">
    <property type="protein sequence ID" value="QSS49745.1"/>
    <property type="molecule type" value="Genomic_DNA"/>
</dbReference>
<gene>
    <name evidence="2" type="ORF">I7I53_10185</name>
</gene>
<dbReference type="AlphaFoldDB" id="A0A8A1LAB3"/>